<organism evidence="2">
    <name type="scientific">Dehalogenimonas sp. 4OHTPN</name>
    <dbReference type="NCBI Taxonomy" id="3166643"/>
    <lineage>
        <taxon>Bacteria</taxon>
        <taxon>Bacillati</taxon>
        <taxon>Chloroflexota</taxon>
        <taxon>Dehalococcoidia</taxon>
        <taxon>Dehalococcoidales</taxon>
        <taxon>Dehalococcoidaceae</taxon>
        <taxon>Dehalogenimonas</taxon>
    </lineage>
</organism>
<dbReference type="Gene3D" id="2.60.200.40">
    <property type="match status" value="1"/>
</dbReference>
<dbReference type="RefSeq" id="WP_353714451.1">
    <property type="nucleotide sequence ID" value="NZ_CP159307.1"/>
</dbReference>
<dbReference type="PANTHER" id="PTHR30492">
    <property type="entry name" value="METHYLGLYOXAL SYNTHASE"/>
    <property type="match status" value="1"/>
</dbReference>
<evidence type="ECO:0000313" key="2">
    <source>
        <dbReference type="EMBL" id="XCH33207.1"/>
    </source>
</evidence>
<protein>
    <submittedName>
        <fullName evidence="2">Diacylglycerol kinase family protein</fullName>
    </submittedName>
</protein>
<dbReference type="InterPro" id="IPR017438">
    <property type="entry name" value="ATP-NAD_kinase_N"/>
</dbReference>
<dbReference type="GO" id="GO:0005829">
    <property type="term" value="C:cytosol"/>
    <property type="evidence" value="ECO:0007669"/>
    <property type="project" value="TreeGrafter"/>
</dbReference>
<keyword evidence="2" id="KW-0808">Transferase</keyword>
<dbReference type="EMBL" id="CP159307">
    <property type="protein sequence ID" value="XCH33207.1"/>
    <property type="molecule type" value="Genomic_DNA"/>
</dbReference>
<dbReference type="SMART" id="SM00046">
    <property type="entry name" value="DAGKc"/>
    <property type="match status" value="1"/>
</dbReference>
<dbReference type="GO" id="GO:0016301">
    <property type="term" value="F:kinase activity"/>
    <property type="evidence" value="ECO:0007669"/>
    <property type="project" value="UniProtKB-KW"/>
</dbReference>
<dbReference type="InterPro" id="IPR001206">
    <property type="entry name" value="Diacylglycerol_kinase_cat_dom"/>
</dbReference>
<name>A0AAU8G9B6_9CHLR</name>
<sequence length="294" mass="31357">MNGKGYLALVSKKAGGFRPGVCRQLDRTFSRAGIPLRFHFIEDAAQLAAEMDWALGSGYRDFIAVGGDGTVSRVASFLYGHPHRLAIIPAGTANTLARLLRVPLTTGRAVRLAALSNRTKAVDGMDVDGRLYLLNVSTGLSAASLDCLDDKEKAALGMASYVVGVARATLKTSPQDYEVTIDGRPSATRAVEIHVTNNGVLATPQYHLHEGSRIDDGKVEVLGLSRLSPTTVAGAVLDVLLRRKKRAIRLIGEGKAIRIASEPRMAVQGDGDIIGPTPVTILVRPQAINFIVPE</sequence>
<gene>
    <name evidence="2" type="ORF">ABV300_08655</name>
</gene>
<dbReference type="PROSITE" id="PS50146">
    <property type="entry name" value="DAGK"/>
    <property type="match status" value="1"/>
</dbReference>
<dbReference type="Pfam" id="PF19279">
    <property type="entry name" value="YegS_C"/>
    <property type="match status" value="1"/>
</dbReference>
<dbReference type="AlphaFoldDB" id="A0AAU8G9B6"/>
<dbReference type="GO" id="GO:0008929">
    <property type="term" value="F:methylglyoxal synthase activity"/>
    <property type="evidence" value="ECO:0007669"/>
    <property type="project" value="InterPro"/>
</dbReference>
<feature type="domain" description="DAGKc" evidence="1">
    <location>
        <begin position="42"/>
        <end position="131"/>
    </location>
</feature>
<dbReference type="InterPro" id="IPR004363">
    <property type="entry name" value="Methylgl_synth"/>
</dbReference>
<evidence type="ECO:0000259" key="1">
    <source>
        <dbReference type="PROSITE" id="PS50146"/>
    </source>
</evidence>
<reference evidence="2" key="1">
    <citation type="submission" date="2024-06" db="EMBL/GenBank/DDBJ databases">
        <title>A Novel Isolate, Dehalogenimonas sp. Strain 4OHTPN, Dechlorinates Aromatic 4 Hydroxy chlorothalonil by a Novel Reductive Dehalogenase.</title>
        <authorList>
            <person name="Liu G."/>
        </authorList>
    </citation>
    <scope>NUCLEOTIDE SEQUENCE</scope>
    <source>
        <strain evidence="2">4OHTPN</strain>
    </source>
</reference>
<dbReference type="Pfam" id="PF00781">
    <property type="entry name" value="DAGK_cat"/>
    <property type="match status" value="1"/>
</dbReference>
<dbReference type="InterPro" id="IPR045540">
    <property type="entry name" value="YegS/DAGK_C"/>
</dbReference>
<dbReference type="Gene3D" id="3.40.50.10330">
    <property type="entry name" value="Probable inorganic polyphosphate/atp-NAD kinase, domain 1"/>
    <property type="match status" value="1"/>
</dbReference>
<dbReference type="GO" id="GO:0019242">
    <property type="term" value="P:methylglyoxal biosynthetic process"/>
    <property type="evidence" value="ECO:0007669"/>
    <property type="project" value="InterPro"/>
</dbReference>
<keyword evidence="2" id="KW-0418">Kinase</keyword>
<dbReference type="InterPro" id="IPR016064">
    <property type="entry name" value="NAD/diacylglycerol_kinase_sf"/>
</dbReference>
<dbReference type="PANTHER" id="PTHR30492:SF0">
    <property type="entry name" value="METHYLGLYOXAL SYNTHASE"/>
    <property type="match status" value="1"/>
</dbReference>
<accession>A0AAU8G9B6</accession>
<proteinExistence type="predicted"/>
<dbReference type="SUPFAM" id="SSF111331">
    <property type="entry name" value="NAD kinase/diacylglycerol kinase-like"/>
    <property type="match status" value="1"/>
</dbReference>